<evidence type="ECO:0000313" key="3">
    <source>
        <dbReference type="EMBL" id="TQN47140.1"/>
    </source>
</evidence>
<keyword evidence="2" id="KW-0472">Membrane</keyword>
<reference evidence="3 4" key="1">
    <citation type="submission" date="2019-06" db="EMBL/GenBank/DDBJ databases">
        <title>Sequencing the genomes of 1000 actinobacteria strains.</title>
        <authorList>
            <person name="Klenk H.-P."/>
        </authorList>
    </citation>
    <scope>NUCLEOTIDE SEQUENCE [LARGE SCALE GENOMIC DNA]</scope>
    <source>
        <strain evidence="3 4">DSM 21776</strain>
    </source>
</reference>
<dbReference type="RefSeq" id="WP_141819167.1">
    <property type="nucleotide sequence ID" value="NZ_BAAAQC010000005.1"/>
</dbReference>
<organism evidence="3 4">
    <name type="scientific">Humibacillus xanthopallidus</name>
    <dbReference type="NCBI Taxonomy" id="412689"/>
    <lineage>
        <taxon>Bacteria</taxon>
        <taxon>Bacillati</taxon>
        <taxon>Actinomycetota</taxon>
        <taxon>Actinomycetes</taxon>
        <taxon>Micrococcales</taxon>
        <taxon>Intrasporangiaceae</taxon>
        <taxon>Humibacillus</taxon>
    </lineage>
</organism>
<feature type="region of interest" description="Disordered" evidence="1">
    <location>
        <begin position="92"/>
        <end position="113"/>
    </location>
</feature>
<name>A0A543PST4_9MICO</name>
<evidence type="ECO:0000256" key="1">
    <source>
        <dbReference type="SAM" id="MobiDB-lite"/>
    </source>
</evidence>
<dbReference type="EMBL" id="VFQF01000001">
    <property type="protein sequence ID" value="TQN47140.1"/>
    <property type="molecule type" value="Genomic_DNA"/>
</dbReference>
<feature type="transmembrane region" description="Helical" evidence="2">
    <location>
        <begin position="33"/>
        <end position="52"/>
    </location>
</feature>
<dbReference type="Proteomes" id="UP000320085">
    <property type="component" value="Unassembled WGS sequence"/>
</dbReference>
<gene>
    <name evidence="3" type="ORF">FHX52_0233</name>
</gene>
<proteinExistence type="predicted"/>
<feature type="transmembrane region" description="Helical" evidence="2">
    <location>
        <begin position="64"/>
        <end position="83"/>
    </location>
</feature>
<sequence length="113" mass="11844">MSADNTTPPSVPGSASSSPATKHAAGAFDIRNFIGALLGLYGIILTLMGIFGDKAYDKTGGINANLWAGLVLLVMSAIFMTWARLKPILVPANVEPPDDDATRPAPKRRPSGH</sequence>
<accession>A0A543PST4</accession>
<evidence type="ECO:0000256" key="2">
    <source>
        <dbReference type="SAM" id="Phobius"/>
    </source>
</evidence>
<keyword evidence="2" id="KW-0812">Transmembrane</keyword>
<keyword evidence="2" id="KW-1133">Transmembrane helix</keyword>
<dbReference type="AlphaFoldDB" id="A0A543PST4"/>
<evidence type="ECO:0000313" key="4">
    <source>
        <dbReference type="Proteomes" id="UP000320085"/>
    </source>
</evidence>
<feature type="region of interest" description="Disordered" evidence="1">
    <location>
        <begin position="1"/>
        <end position="21"/>
    </location>
</feature>
<comment type="caution">
    <text evidence="3">The sequence shown here is derived from an EMBL/GenBank/DDBJ whole genome shotgun (WGS) entry which is preliminary data.</text>
</comment>
<dbReference type="OrthoDB" id="5196985at2"/>
<protein>
    <submittedName>
        <fullName evidence="3">Uncharacterized protein</fullName>
    </submittedName>
</protein>